<keyword evidence="3" id="KW-1185">Reference proteome</keyword>
<dbReference type="eggNOG" id="KOG0143">
    <property type="taxonomic scope" value="Eukaryota"/>
</dbReference>
<dbReference type="InterPro" id="IPR044861">
    <property type="entry name" value="IPNS-like_FE2OG_OXY"/>
</dbReference>
<protein>
    <recommendedName>
        <fullName evidence="1">Isopenicillin N synthase-like Fe(2+) 2OG dioxygenase domain-containing protein</fullName>
    </recommendedName>
</protein>
<dbReference type="SUPFAM" id="SSF51197">
    <property type="entry name" value="Clavaminate synthase-like"/>
    <property type="match status" value="1"/>
</dbReference>
<sequence>MSMIMTNGKYKSIEHRVTVNAHMERLSISAFHIPKYDAIVSPVKTTADEKVSYKTVTAEEYARLYVKQTGGERALDHAKI</sequence>
<dbReference type="PANTHER" id="PTHR47990">
    <property type="entry name" value="2-OXOGLUTARATE (2OG) AND FE(II)-DEPENDENT OXYGENASE SUPERFAMILY PROTEIN-RELATED"/>
    <property type="match status" value="1"/>
</dbReference>
<reference evidence="2" key="1">
    <citation type="submission" date="2015-06" db="UniProtKB">
        <authorList>
            <consortium name="EnsemblPlants"/>
        </authorList>
    </citation>
    <scope>IDENTIFICATION</scope>
</reference>
<dbReference type="STRING" id="4533.J3KU20"/>
<dbReference type="AlphaFoldDB" id="J3KU20"/>
<dbReference type="InterPro" id="IPR050231">
    <property type="entry name" value="Iron_ascorbate_oxido_reductase"/>
</dbReference>
<evidence type="ECO:0000259" key="1">
    <source>
        <dbReference type="Pfam" id="PF03171"/>
    </source>
</evidence>
<organism evidence="2">
    <name type="scientific">Oryza brachyantha</name>
    <name type="common">malo sina</name>
    <dbReference type="NCBI Taxonomy" id="4533"/>
    <lineage>
        <taxon>Eukaryota</taxon>
        <taxon>Viridiplantae</taxon>
        <taxon>Streptophyta</taxon>
        <taxon>Embryophyta</taxon>
        <taxon>Tracheophyta</taxon>
        <taxon>Spermatophyta</taxon>
        <taxon>Magnoliopsida</taxon>
        <taxon>Liliopsida</taxon>
        <taxon>Poales</taxon>
        <taxon>Poaceae</taxon>
        <taxon>BOP clade</taxon>
        <taxon>Oryzoideae</taxon>
        <taxon>Oryzeae</taxon>
        <taxon>Oryzinae</taxon>
        <taxon>Oryza</taxon>
    </lineage>
</organism>
<accession>J3KU20</accession>
<evidence type="ECO:0000313" key="2">
    <source>
        <dbReference type="EnsemblPlants" id="OB0038G10030.1"/>
    </source>
</evidence>
<name>J3KU20_ORYBR</name>
<dbReference type="Gramene" id="OB0038G10030.1">
    <property type="protein sequence ID" value="OB0038G10030.1"/>
    <property type="gene ID" value="OB0038G10030"/>
</dbReference>
<dbReference type="HOGENOM" id="CLU_010119_13_2_1"/>
<evidence type="ECO:0000313" key="3">
    <source>
        <dbReference type="Proteomes" id="UP000006038"/>
    </source>
</evidence>
<dbReference type="Proteomes" id="UP000006038">
    <property type="component" value="Unassembled WGS sequence"/>
</dbReference>
<dbReference type="Gene3D" id="2.60.120.330">
    <property type="entry name" value="B-lactam Antibiotic, Isopenicillin N Synthase, Chain"/>
    <property type="match status" value="1"/>
</dbReference>
<dbReference type="Pfam" id="PF03171">
    <property type="entry name" value="2OG-FeII_Oxy"/>
    <property type="match status" value="1"/>
</dbReference>
<dbReference type="InterPro" id="IPR027443">
    <property type="entry name" value="IPNS-like_sf"/>
</dbReference>
<proteinExistence type="predicted"/>
<feature type="domain" description="Isopenicillin N synthase-like Fe(2+) 2OG dioxygenase" evidence="1">
    <location>
        <begin position="3"/>
        <end position="32"/>
    </location>
</feature>
<dbReference type="EnsemblPlants" id="OB0038G10030.1">
    <property type="protein sequence ID" value="OB0038G10030.1"/>
    <property type="gene ID" value="OB0038G10030"/>
</dbReference>